<organism evidence="2 3">
    <name type="scientific">Triparma retinervis</name>
    <dbReference type="NCBI Taxonomy" id="2557542"/>
    <lineage>
        <taxon>Eukaryota</taxon>
        <taxon>Sar</taxon>
        <taxon>Stramenopiles</taxon>
        <taxon>Ochrophyta</taxon>
        <taxon>Bolidophyceae</taxon>
        <taxon>Parmales</taxon>
        <taxon>Triparmaceae</taxon>
        <taxon>Triparma</taxon>
    </lineage>
</organism>
<comment type="caution">
    <text evidence="2">The sequence shown here is derived from an EMBL/GenBank/DDBJ whole genome shotgun (WGS) entry which is preliminary data.</text>
</comment>
<dbReference type="EMBL" id="BRXZ01002866">
    <property type="protein sequence ID" value="GMH71821.1"/>
    <property type="molecule type" value="Genomic_DNA"/>
</dbReference>
<evidence type="ECO:0000256" key="1">
    <source>
        <dbReference type="SAM" id="MobiDB-lite"/>
    </source>
</evidence>
<accession>A0A9W7AJQ0</accession>
<dbReference type="Proteomes" id="UP001165082">
    <property type="component" value="Unassembled WGS sequence"/>
</dbReference>
<feature type="compositionally biased region" description="Basic and acidic residues" evidence="1">
    <location>
        <begin position="258"/>
        <end position="272"/>
    </location>
</feature>
<feature type="non-terminal residue" evidence="2">
    <location>
        <position position="1"/>
    </location>
</feature>
<feature type="region of interest" description="Disordered" evidence="1">
    <location>
        <begin position="199"/>
        <end position="590"/>
    </location>
</feature>
<proteinExistence type="predicted"/>
<dbReference type="AlphaFoldDB" id="A0A9W7AJQ0"/>
<reference evidence="2" key="1">
    <citation type="submission" date="2022-07" db="EMBL/GenBank/DDBJ databases">
        <title>Genome analysis of Parmales, a sister group of diatoms, reveals the evolutionary specialization of diatoms from phago-mixotrophs to photoautotrophs.</title>
        <authorList>
            <person name="Ban H."/>
            <person name="Sato S."/>
            <person name="Yoshikawa S."/>
            <person name="Kazumasa Y."/>
            <person name="Nakamura Y."/>
            <person name="Ichinomiya M."/>
            <person name="Saitoh K."/>
            <person name="Sato N."/>
            <person name="Blanc-Mathieu R."/>
            <person name="Endo H."/>
            <person name="Kuwata A."/>
            <person name="Ogata H."/>
        </authorList>
    </citation>
    <scope>NUCLEOTIDE SEQUENCE</scope>
</reference>
<feature type="compositionally biased region" description="Low complexity" evidence="1">
    <location>
        <begin position="349"/>
        <end position="366"/>
    </location>
</feature>
<feature type="compositionally biased region" description="Basic and acidic residues" evidence="1">
    <location>
        <begin position="473"/>
        <end position="519"/>
    </location>
</feature>
<feature type="region of interest" description="Disordered" evidence="1">
    <location>
        <begin position="166"/>
        <end position="187"/>
    </location>
</feature>
<feature type="compositionally biased region" description="Basic and acidic residues" evidence="1">
    <location>
        <begin position="434"/>
        <end position="450"/>
    </location>
</feature>
<gene>
    <name evidence="2" type="ORF">TrRE_jg860</name>
</gene>
<name>A0A9W7AJQ0_9STRA</name>
<feature type="compositionally biased region" description="Basic and acidic residues" evidence="1">
    <location>
        <begin position="168"/>
        <end position="179"/>
    </location>
</feature>
<feature type="compositionally biased region" description="Polar residues" evidence="1">
    <location>
        <begin position="521"/>
        <end position="549"/>
    </location>
</feature>
<evidence type="ECO:0000313" key="3">
    <source>
        <dbReference type="Proteomes" id="UP001165082"/>
    </source>
</evidence>
<feature type="compositionally biased region" description="Low complexity" evidence="1">
    <location>
        <begin position="462"/>
        <end position="472"/>
    </location>
</feature>
<evidence type="ECO:0000313" key="2">
    <source>
        <dbReference type="EMBL" id="GMH71821.1"/>
    </source>
</evidence>
<feature type="region of interest" description="Disordered" evidence="1">
    <location>
        <begin position="657"/>
        <end position="695"/>
    </location>
</feature>
<feature type="compositionally biased region" description="Polar residues" evidence="1">
    <location>
        <begin position="563"/>
        <end position="590"/>
    </location>
</feature>
<feature type="compositionally biased region" description="Low complexity" evidence="1">
    <location>
        <begin position="330"/>
        <end position="341"/>
    </location>
</feature>
<sequence length="695" mass="73834">MVRSSTQIIKRVLGMVAKDMRKDYLWSALVEGRGAGEGGGEEGVLELCGVCRVFNVVREFDQRLGHLLRILYGMKLERGGGSNSLASYLHIQHVVGDRFGVIHCDPCHCIFMVLRGGEGVFCMEKMRERDWDYRLEGKEEEGGFRGEGNELVGGVLESHIVQPTLKHQKVDEAHTETQAKSKPQAEVATISLNLDKVKVSTSAGGKADKNKTEGSGSGDGSGDGADKAAPAAPSDTPQTELSKKKLAQKEYWKKKKEQMKLKKQQDRERRAAEVAAAVAAGEPIPPHSLEEKKKKKTKQPKAAEGAKQPPTTSSTSSAANDETDNFVEVPGTAAPGGSTKAAAKKSKKQPPSASTSASASASASAPLPSVGNPSQEKGKGNLKADLLNPNCTRYDPLKAHELFGTPMPTQAEIARATNKRLQQSNPTKAAKVQGAEKEEGGKEEGGRKGEGGTTQPSTSQTAAGAAGGNNAAKEGKGEGGKKKEKDDKKGREEEKDKKKLEKFQKWKEMKAQKIADKKAGKSSTKPSNAPQPNAKLSPSPTKQHSNSNLHAPPPSQQHHQQPNYKQHTMQQSGANSAILRQSVAPQGQRTMAVYQGSNRIDYQQPSYSYGKDSFGGSPTLTGATPVLMKADAHGNLSEVSILPGGKIVSKAPLVLGPLGAQEGPPPSGIYNAGPPNHAPPTRQKAPPTLAQAKGG</sequence>
<feature type="compositionally biased region" description="Basic and acidic residues" evidence="1">
    <location>
        <begin position="241"/>
        <end position="251"/>
    </location>
</feature>
<keyword evidence="3" id="KW-1185">Reference proteome</keyword>
<protein>
    <submittedName>
        <fullName evidence="2">Uncharacterized protein</fullName>
    </submittedName>
</protein>